<gene>
    <name evidence="1" type="ORF">LCGC14_2294790</name>
</gene>
<dbReference type="AlphaFoldDB" id="A0A0F9CQN8"/>
<sequence>MKTSVDVYIFEKPNALVITFAVGSSSYIQVGDEYRSGSRRINEDYSVIVFPSSSNNEEFLKFLASYRSQAFSDILKVIKKNYPENLPEESLKKSLDIDRYQDIFCQAILAEV</sequence>
<accession>A0A0F9CQN8</accession>
<dbReference type="EMBL" id="LAZR01032224">
    <property type="protein sequence ID" value="KKL51509.1"/>
    <property type="molecule type" value="Genomic_DNA"/>
</dbReference>
<reference evidence="1" key="1">
    <citation type="journal article" date="2015" name="Nature">
        <title>Complex archaea that bridge the gap between prokaryotes and eukaryotes.</title>
        <authorList>
            <person name="Spang A."/>
            <person name="Saw J.H."/>
            <person name="Jorgensen S.L."/>
            <person name="Zaremba-Niedzwiedzka K."/>
            <person name="Martijn J."/>
            <person name="Lind A.E."/>
            <person name="van Eijk R."/>
            <person name="Schleper C."/>
            <person name="Guy L."/>
            <person name="Ettema T.J."/>
        </authorList>
    </citation>
    <scope>NUCLEOTIDE SEQUENCE</scope>
</reference>
<organism evidence="1">
    <name type="scientific">marine sediment metagenome</name>
    <dbReference type="NCBI Taxonomy" id="412755"/>
    <lineage>
        <taxon>unclassified sequences</taxon>
        <taxon>metagenomes</taxon>
        <taxon>ecological metagenomes</taxon>
    </lineage>
</organism>
<proteinExistence type="predicted"/>
<protein>
    <submittedName>
        <fullName evidence="1">Uncharacterized protein</fullName>
    </submittedName>
</protein>
<comment type="caution">
    <text evidence="1">The sequence shown here is derived from an EMBL/GenBank/DDBJ whole genome shotgun (WGS) entry which is preliminary data.</text>
</comment>
<name>A0A0F9CQN8_9ZZZZ</name>
<evidence type="ECO:0000313" key="1">
    <source>
        <dbReference type="EMBL" id="KKL51509.1"/>
    </source>
</evidence>